<evidence type="ECO:0000256" key="2">
    <source>
        <dbReference type="ARBA" id="ARBA00022692"/>
    </source>
</evidence>
<feature type="non-terminal residue" evidence="6">
    <location>
        <position position="1"/>
    </location>
</feature>
<dbReference type="Pfam" id="PF07690">
    <property type="entry name" value="MFS_1"/>
    <property type="match status" value="1"/>
</dbReference>
<feature type="transmembrane region" description="Helical" evidence="5">
    <location>
        <begin position="231"/>
        <end position="253"/>
    </location>
</feature>
<dbReference type="OMA" id="GRINDYC"/>
<evidence type="ECO:0000256" key="3">
    <source>
        <dbReference type="ARBA" id="ARBA00022989"/>
    </source>
</evidence>
<name>A0A9Q0RKK4_BLOTA</name>
<keyword evidence="3 5" id="KW-1133">Transmembrane helix</keyword>
<dbReference type="Proteomes" id="UP001142055">
    <property type="component" value="Chromosome 2"/>
</dbReference>
<feature type="transmembrane region" description="Helical" evidence="5">
    <location>
        <begin position="12"/>
        <end position="36"/>
    </location>
</feature>
<gene>
    <name evidence="6" type="ORF">RDWZM_005090</name>
</gene>
<evidence type="ECO:0000256" key="4">
    <source>
        <dbReference type="ARBA" id="ARBA00023136"/>
    </source>
</evidence>
<dbReference type="Gene3D" id="1.20.1250.20">
    <property type="entry name" value="MFS general substrate transporter like domains"/>
    <property type="match status" value="2"/>
</dbReference>
<accession>A0A9Q0RKK4</accession>
<comment type="subcellular location">
    <subcellularLocation>
        <location evidence="1">Endomembrane system</location>
        <topology evidence="1">Multi-pass membrane protein</topology>
    </subcellularLocation>
</comment>
<proteinExistence type="predicted"/>
<feature type="transmembrane region" description="Helical" evidence="5">
    <location>
        <begin position="330"/>
        <end position="349"/>
    </location>
</feature>
<evidence type="ECO:0000256" key="5">
    <source>
        <dbReference type="SAM" id="Phobius"/>
    </source>
</evidence>
<dbReference type="SUPFAM" id="SSF103473">
    <property type="entry name" value="MFS general substrate transporter"/>
    <property type="match status" value="1"/>
</dbReference>
<evidence type="ECO:0000256" key="1">
    <source>
        <dbReference type="ARBA" id="ARBA00004127"/>
    </source>
</evidence>
<dbReference type="GO" id="GO:0061513">
    <property type="term" value="F:glucose 6-phosphate:phosphate antiporter activity"/>
    <property type="evidence" value="ECO:0007669"/>
    <property type="project" value="TreeGrafter"/>
</dbReference>
<feature type="transmembrane region" description="Helical" evidence="5">
    <location>
        <begin position="150"/>
        <end position="172"/>
    </location>
</feature>
<dbReference type="InterPro" id="IPR036259">
    <property type="entry name" value="MFS_trans_sf"/>
</dbReference>
<keyword evidence="7" id="KW-1185">Reference proteome</keyword>
<keyword evidence="2 5" id="KW-0812">Transmembrane</keyword>
<dbReference type="GO" id="GO:0005789">
    <property type="term" value="C:endoplasmic reticulum membrane"/>
    <property type="evidence" value="ECO:0007669"/>
    <property type="project" value="TreeGrafter"/>
</dbReference>
<protein>
    <submittedName>
        <fullName evidence="6">Uncharacterized protein</fullName>
    </submittedName>
</protein>
<dbReference type="EMBL" id="JAPWDV010000002">
    <property type="protein sequence ID" value="KAJ6219278.1"/>
    <property type="molecule type" value="Genomic_DNA"/>
</dbReference>
<organism evidence="6 7">
    <name type="scientific">Blomia tropicalis</name>
    <name type="common">Mite</name>
    <dbReference type="NCBI Taxonomy" id="40697"/>
    <lineage>
        <taxon>Eukaryota</taxon>
        <taxon>Metazoa</taxon>
        <taxon>Ecdysozoa</taxon>
        <taxon>Arthropoda</taxon>
        <taxon>Chelicerata</taxon>
        <taxon>Arachnida</taxon>
        <taxon>Acari</taxon>
        <taxon>Acariformes</taxon>
        <taxon>Sarcoptiformes</taxon>
        <taxon>Astigmata</taxon>
        <taxon>Glycyphagoidea</taxon>
        <taxon>Echimyopodidae</taxon>
        <taxon>Blomia</taxon>
    </lineage>
</organism>
<dbReference type="PANTHER" id="PTHR43826:SF3">
    <property type="entry name" value="GLUCOSE-6-PHOSPHATE EXCHANGER SLC37A4"/>
    <property type="match status" value="1"/>
</dbReference>
<dbReference type="GO" id="GO:0035435">
    <property type="term" value="P:phosphate ion transmembrane transport"/>
    <property type="evidence" value="ECO:0007669"/>
    <property type="project" value="TreeGrafter"/>
</dbReference>
<dbReference type="PANTHER" id="PTHR43826">
    <property type="entry name" value="GLUCOSE-6-PHOSPHATE EXCHANGER SLC37A4"/>
    <property type="match status" value="1"/>
</dbReference>
<feature type="transmembrane region" description="Helical" evidence="5">
    <location>
        <begin position="305"/>
        <end position="324"/>
    </location>
</feature>
<sequence>TISSSQQLSISIVTFLAGILTDFLPSSILFPIGLIWCGTTTLLFTFGSSTSYFSFIWMLNGIGHGLQLPTALRLTKEFSTPTTFATNWSFVLTAVNVAGVLNPLVSTFIADRFVSLILFSKRVKQNTVVKPKKNQVETKDSNRKLRTVDLLLIPVLWILIVNRFIVAILRLSTGDWTQMFFVSEKQLDHYTASLYVTIYEFSSIFGKLLSGRINDYCMKRSTLNNGLLVRMPISIGYHVISIMALYGYCFWIQSSTNLLTIALIATISGIVSSGNIITLSVLSTEIRTESIGSEHEGLVTAIGNLSAKVGAFCSGYPFTMIAYWTTWSMGFNLIGIATLLIIFTDIVFYRNLYHQKQNRNHIKRSKSD</sequence>
<feature type="transmembrane region" description="Helical" evidence="5">
    <location>
        <begin position="192"/>
        <end position="210"/>
    </location>
</feature>
<keyword evidence="4 5" id="KW-0472">Membrane</keyword>
<evidence type="ECO:0000313" key="6">
    <source>
        <dbReference type="EMBL" id="KAJ6219278.1"/>
    </source>
</evidence>
<dbReference type="InterPro" id="IPR051337">
    <property type="entry name" value="OPA_Antiporter"/>
</dbReference>
<comment type="caution">
    <text evidence="6">The sequence shown here is derived from an EMBL/GenBank/DDBJ whole genome shotgun (WGS) entry which is preliminary data.</text>
</comment>
<feature type="transmembrane region" description="Helical" evidence="5">
    <location>
        <begin position="42"/>
        <end position="63"/>
    </location>
</feature>
<dbReference type="InterPro" id="IPR011701">
    <property type="entry name" value="MFS"/>
</dbReference>
<feature type="transmembrane region" description="Helical" evidence="5">
    <location>
        <begin position="259"/>
        <end position="284"/>
    </location>
</feature>
<evidence type="ECO:0000313" key="7">
    <source>
        <dbReference type="Proteomes" id="UP001142055"/>
    </source>
</evidence>
<dbReference type="AlphaFoldDB" id="A0A9Q0RKK4"/>
<reference evidence="6" key="1">
    <citation type="submission" date="2022-12" db="EMBL/GenBank/DDBJ databases">
        <title>Genome assemblies of Blomia tropicalis.</title>
        <authorList>
            <person name="Cui Y."/>
        </authorList>
    </citation>
    <scope>NUCLEOTIDE SEQUENCE</scope>
    <source>
        <tissue evidence="6">Adult mites</tissue>
    </source>
</reference>